<dbReference type="GO" id="GO:0004497">
    <property type="term" value="F:monooxygenase activity"/>
    <property type="evidence" value="ECO:0007669"/>
    <property type="project" value="UniProtKB-KW"/>
</dbReference>
<dbReference type="Proteomes" id="UP000259030">
    <property type="component" value="Plasmid pDFI1"/>
</dbReference>
<evidence type="ECO:0000256" key="3">
    <source>
        <dbReference type="ARBA" id="ARBA00007588"/>
    </source>
</evidence>
<gene>
    <name evidence="8" type="ORF">DFI_13755</name>
</gene>
<dbReference type="Gene3D" id="3.50.50.60">
    <property type="entry name" value="FAD/NAD(P)-binding domain"/>
    <property type="match status" value="1"/>
</dbReference>
<organism evidence="8 9">
    <name type="scientific">Deinococcus ficus</name>
    <dbReference type="NCBI Taxonomy" id="317577"/>
    <lineage>
        <taxon>Bacteria</taxon>
        <taxon>Thermotogati</taxon>
        <taxon>Deinococcota</taxon>
        <taxon>Deinococci</taxon>
        <taxon>Deinococcales</taxon>
        <taxon>Deinococcaceae</taxon>
        <taxon>Deinococcus</taxon>
    </lineage>
</organism>
<keyword evidence="5" id="KW-0274">FAD</keyword>
<evidence type="ECO:0000256" key="7">
    <source>
        <dbReference type="ARBA" id="ARBA00023002"/>
    </source>
</evidence>
<keyword evidence="7" id="KW-0560">Oxidoreductase</keyword>
<dbReference type="PANTHER" id="PTHR42802">
    <property type="entry name" value="MONOOXYGENASE"/>
    <property type="match status" value="1"/>
</dbReference>
<proteinExistence type="inferred from homology"/>
<evidence type="ECO:0000313" key="8">
    <source>
        <dbReference type="EMBL" id="ASN82260.1"/>
    </source>
</evidence>
<keyword evidence="6" id="KW-0521">NADP</keyword>
<evidence type="ECO:0000256" key="1">
    <source>
        <dbReference type="ARBA" id="ARBA00001974"/>
    </source>
</evidence>
<dbReference type="SUPFAM" id="SSF51905">
    <property type="entry name" value="FAD/NAD(P)-binding domain"/>
    <property type="match status" value="2"/>
</dbReference>
<comment type="pathway">
    <text evidence="2">Siderophore biosynthesis.</text>
</comment>
<dbReference type="InterPro" id="IPR036188">
    <property type="entry name" value="FAD/NAD-bd_sf"/>
</dbReference>
<keyword evidence="4" id="KW-0285">Flavoprotein</keyword>
<dbReference type="GO" id="GO:0006879">
    <property type="term" value="P:intracellular iron ion homeostasis"/>
    <property type="evidence" value="ECO:0007669"/>
    <property type="project" value="TreeGrafter"/>
</dbReference>
<evidence type="ECO:0000256" key="4">
    <source>
        <dbReference type="ARBA" id="ARBA00022630"/>
    </source>
</evidence>
<comment type="cofactor">
    <cofactor evidence="1">
        <name>FAD</name>
        <dbReference type="ChEBI" id="CHEBI:57692"/>
    </cofactor>
</comment>
<keyword evidence="8" id="KW-0614">Plasmid</keyword>
<accession>A0A221T075</accession>
<dbReference type="Pfam" id="PF13434">
    <property type="entry name" value="Lys_Orn_oxgnase"/>
    <property type="match status" value="1"/>
</dbReference>
<reference evidence="8 9" key="1">
    <citation type="submission" date="2017-05" db="EMBL/GenBank/DDBJ databases">
        <title>The complete genome sequence of Deinococcus ficus isolated from the rhizosphere of the Ficus religiosa L. in Taiwan.</title>
        <authorList>
            <person name="Wu K.-M."/>
            <person name="Liao T.-L."/>
            <person name="Liu Y.-M."/>
            <person name="Young C.-C."/>
            <person name="Tsai S.-F."/>
        </authorList>
    </citation>
    <scope>NUCLEOTIDE SEQUENCE [LARGE SCALE GENOMIC DNA]</scope>
    <source>
        <strain evidence="8 9">CC-FR2-10</strain>
        <plasmid evidence="9">pdfi1</plasmid>
    </source>
</reference>
<keyword evidence="9" id="KW-1185">Reference proteome</keyword>
<protein>
    <submittedName>
        <fullName evidence="8">L-lysine 6-monooxygenase</fullName>
    </submittedName>
</protein>
<geneLocation type="plasmid" evidence="9">
    <name>pdfi1</name>
</geneLocation>
<keyword evidence="8" id="KW-0503">Monooxygenase</keyword>
<dbReference type="RefSeq" id="WP_027464029.1">
    <property type="nucleotide sequence ID" value="NZ_CP021082.1"/>
</dbReference>
<dbReference type="EMBL" id="CP021082">
    <property type="protein sequence ID" value="ASN82260.1"/>
    <property type="molecule type" value="Genomic_DNA"/>
</dbReference>
<name>A0A221T075_9DEIO</name>
<comment type="similarity">
    <text evidence="3">Belongs to the lysine N(6)-hydroxylase/L-ornithine N(5)-oxygenase family.</text>
</comment>
<evidence type="ECO:0000256" key="5">
    <source>
        <dbReference type="ARBA" id="ARBA00022827"/>
    </source>
</evidence>
<dbReference type="AlphaFoldDB" id="A0A221T075"/>
<evidence type="ECO:0000256" key="6">
    <source>
        <dbReference type="ARBA" id="ARBA00022857"/>
    </source>
</evidence>
<evidence type="ECO:0000256" key="2">
    <source>
        <dbReference type="ARBA" id="ARBA00004924"/>
    </source>
</evidence>
<dbReference type="KEGG" id="dfc:DFI_13755"/>
<evidence type="ECO:0000313" key="9">
    <source>
        <dbReference type="Proteomes" id="UP000259030"/>
    </source>
</evidence>
<dbReference type="PANTHER" id="PTHR42802:SF1">
    <property type="entry name" value="L-ORNITHINE N(5)-MONOOXYGENASE"/>
    <property type="match status" value="1"/>
</dbReference>
<dbReference type="STRING" id="317577.GCA_000419625_02931"/>
<sequence length="431" mass="47662">MTIQTTELLALGAGPSNLALAVALEELAPHLAKRCVVAEQHGDVRWHRGTLMPGTLSQVSFLKDLATQRNPRSRFTFLNYLREQNLLDAFINLGTFTPYRQEISDYLQWVARQFDHVQVRYHARAEAITPDYDPAGRVRGWTTRFTDGQTLTSRHLVMGVGRDPNVPAVFRGVRTDRVVHSSAYLHQTRDLLGRPALRIAVVGGAQSAAELYRAALQDWPDADVRMIMRSIGLVAYEGSRFTNELFYASFVDDFYSCEPGTREAILAEMHRTNYGGVAPSLLDELYRLRYQRIITGQGDGDMLTMTDIVDARDSADGVLLTLKDKRTGAVQTLEVDLVLLGTGFSPQLPQLLAPLAQELGLDALDVSRHYRVQFGQFAGAGLYVQGINEATHGIADSLLSVLAARSEEIVMDLLALQDDPALPPARDLIGA</sequence>
<dbReference type="InterPro" id="IPR025700">
    <property type="entry name" value="Lys/Orn_oxygenase"/>
</dbReference>